<evidence type="ECO:0000313" key="1">
    <source>
        <dbReference type="EMBL" id="EFA84923.1"/>
    </source>
</evidence>
<dbReference type="EMBL" id="ADBJ01000008">
    <property type="protein sequence ID" value="EFA84923.1"/>
    <property type="molecule type" value="Genomic_DNA"/>
</dbReference>
<dbReference type="RefSeq" id="XP_020437033.1">
    <property type="nucleotide sequence ID" value="XM_020572916.1"/>
</dbReference>
<dbReference type="AlphaFoldDB" id="D3B0U9"/>
<dbReference type="Gene3D" id="3.80.10.10">
    <property type="entry name" value="Ribonuclease Inhibitor"/>
    <property type="match status" value="2"/>
</dbReference>
<dbReference type="SUPFAM" id="SSF52047">
    <property type="entry name" value="RNI-like"/>
    <property type="match status" value="2"/>
</dbReference>
<reference evidence="1 2" key="1">
    <citation type="journal article" date="2011" name="Genome Res.">
        <title>Phylogeny-wide analysis of social amoeba genomes highlights ancient origins for complex intercellular communication.</title>
        <authorList>
            <person name="Heidel A.J."/>
            <person name="Lawal H.M."/>
            <person name="Felder M."/>
            <person name="Schilde C."/>
            <person name="Helps N.R."/>
            <person name="Tunggal B."/>
            <person name="Rivero F."/>
            <person name="John U."/>
            <person name="Schleicher M."/>
            <person name="Eichinger L."/>
            <person name="Platzer M."/>
            <person name="Noegel A.A."/>
            <person name="Schaap P."/>
            <person name="Gloeckner G."/>
        </authorList>
    </citation>
    <scope>NUCLEOTIDE SEQUENCE [LARGE SCALE GENOMIC DNA]</scope>
    <source>
        <strain evidence="2">ATCC 26659 / Pp 5 / PN500</strain>
    </source>
</reference>
<sequence length="911" mass="106432">MKEYSLKHSGLKKDLLIDAIINHQEHLADLNSKLVTDNTIDKYHRGTVEYRLPTLIIYRIIRDLWHDDINFNLKTKDLCRKYRRLLSIALVSKELFKLISSLFTRFQLITGLDSIYDSNYLTDILAVKIKNHYLHPLSIVKNIRHFTLSMEIFKEINNLSTSFELGVIFKDIRKLSLICVRIKDVQVQQIKSMIKYMSSLESLRMCGAVIDSIKIFQLLRQIPQLTSLDFLNTKIQKINFSSELISSSLKKLKLPEIYGGYFLSILPSHSQVTTFGFGYITLEQITMIGSHFKNITKLVLWRIYRTSESKLEELLCSPECKVHTLYVGYRYSKWLENVLPKNQSIETIDVGENLLNTFSLAWQSSSINRFIFHENFEVSEIIMNSYRPTGYIHIKSKFRFNPGKFLQTSIGPIAHYAKKIYNVLEIIEDNFKTIESTYPNFKFLYYKSTLNELDKMNRNELEEIMVKYSLKQSGLKNDTLIDAIIKHQEHLIDLKSKLVTNNSMEQYHRGTVEYRLPTLIIYRIIRDLWHNDINLNLITKDLHSKYRWLFSIALVSKEFFKLISSMFTRFLHIGANYSYIYDGVPVVTAVRIKNHFLNPHSIIKNISHLTLSMEIFVGITSESTSTSVELGVIFNNVRKLKLIDEFIKDIQVDQIQSMIQYMPNLCSFKLCHAVINNIEIFQMLKLIPLLTTLDLEMTKIKNINFTSKLISSSLRKLKLPEISGKDKYLSILPNESKVTTFGLVFVDTKEIKMLSNHFKNITKLIFWRIYNSAESELEELLCSPECKVRTLYFDYRFQKWLERVLSKNQSIEIIDIGEDLSLTFWVASKSSSINRLIFHENHQQSDIYSKELQPTGYIHIKSKYRYNPCTSVLNIVGGIANYAKKIYNVSENTDDNQAIEATYPNHKFLYN</sequence>
<accession>D3B0U9</accession>
<proteinExistence type="predicted"/>
<name>D3B0U9_HETP5</name>
<protein>
    <submittedName>
        <fullName evidence="1">Uncharacterized protein</fullName>
    </submittedName>
</protein>
<gene>
    <name evidence="1" type="ORF">PPL_01916</name>
</gene>
<dbReference type="InParanoid" id="D3B0U9"/>
<dbReference type="InterPro" id="IPR032675">
    <property type="entry name" value="LRR_dom_sf"/>
</dbReference>
<evidence type="ECO:0000313" key="2">
    <source>
        <dbReference type="Proteomes" id="UP000001396"/>
    </source>
</evidence>
<comment type="caution">
    <text evidence="1">The sequence shown here is derived from an EMBL/GenBank/DDBJ whole genome shotgun (WGS) entry which is preliminary data.</text>
</comment>
<dbReference type="GeneID" id="31357442"/>
<keyword evidence="2" id="KW-1185">Reference proteome</keyword>
<dbReference type="Proteomes" id="UP000001396">
    <property type="component" value="Unassembled WGS sequence"/>
</dbReference>
<organism evidence="1 2">
    <name type="scientific">Heterostelium pallidum (strain ATCC 26659 / Pp 5 / PN500)</name>
    <name type="common">Cellular slime mold</name>
    <name type="synonym">Polysphondylium pallidum</name>
    <dbReference type="NCBI Taxonomy" id="670386"/>
    <lineage>
        <taxon>Eukaryota</taxon>
        <taxon>Amoebozoa</taxon>
        <taxon>Evosea</taxon>
        <taxon>Eumycetozoa</taxon>
        <taxon>Dictyostelia</taxon>
        <taxon>Acytosteliales</taxon>
        <taxon>Acytosteliaceae</taxon>
        <taxon>Heterostelium</taxon>
    </lineage>
</organism>